<evidence type="ECO:0000313" key="2">
    <source>
        <dbReference type="EMBL" id="EJN57384.1"/>
    </source>
</evidence>
<proteinExistence type="predicted"/>
<name>J3JDD0_9EURY</name>
<dbReference type="eggNOG" id="arCOG00723">
    <property type="taxonomic scope" value="Archaea"/>
</dbReference>
<gene>
    <name evidence="2" type="ORF">HSB1_43470</name>
</gene>
<dbReference type="EMBL" id="ALJD01000014">
    <property type="protein sequence ID" value="EJN57384.1"/>
    <property type="molecule type" value="Genomic_DNA"/>
</dbReference>
<sequence>MGVVRQPTSWFRATVDENYPALGPPVDLLDEFKQRHEDFKMQGLCDEGAHNAAWDDVEFEKRYQSYLTGVVDAREAVAELTSRLRDEELLVLVCFENTNQKRCHRTLLKAHLNAQL</sequence>
<feature type="domain" description="DUF488" evidence="1">
    <location>
        <begin position="3"/>
        <end position="115"/>
    </location>
</feature>
<evidence type="ECO:0000313" key="3">
    <source>
        <dbReference type="Proteomes" id="UP000007813"/>
    </source>
</evidence>
<organism evidence="2 3">
    <name type="scientific">Halogranum salarium B-1</name>
    <dbReference type="NCBI Taxonomy" id="1210908"/>
    <lineage>
        <taxon>Archaea</taxon>
        <taxon>Methanobacteriati</taxon>
        <taxon>Methanobacteriota</taxon>
        <taxon>Stenosarchaea group</taxon>
        <taxon>Halobacteria</taxon>
        <taxon>Halobacteriales</taxon>
        <taxon>Haloferacaceae</taxon>
    </lineage>
</organism>
<reference evidence="2 3" key="1">
    <citation type="journal article" date="2012" name="J. Bacteriol.">
        <title>Draft Genome Sequence of the Extremely Halophilic Archaeon Halogranum salarium B-1T.</title>
        <authorList>
            <person name="Kim K.K."/>
            <person name="Lee K.C."/>
            <person name="Lee J.S."/>
        </authorList>
    </citation>
    <scope>NUCLEOTIDE SEQUENCE [LARGE SCALE GENOMIC DNA]</scope>
    <source>
        <strain evidence="2 3">B-1</strain>
    </source>
</reference>
<accession>J3JDD0</accession>
<protein>
    <recommendedName>
        <fullName evidence="1">DUF488 domain-containing protein</fullName>
    </recommendedName>
</protein>
<dbReference type="AlphaFoldDB" id="J3JDD0"/>
<evidence type="ECO:0000259" key="1">
    <source>
        <dbReference type="Pfam" id="PF22751"/>
    </source>
</evidence>
<comment type="caution">
    <text evidence="2">The sequence shown here is derived from an EMBL/GenBank/DDBJ whole genome shotgun (WGS) entry which is preliminary data.</text>
</comment>
<dbReference type="InterPro" id="IPR054495">
    <property type="entry name" value="DUF488-N3a"/>
</dbReference>
<dbReference type="Proteomes" id="UP000007813">
    <property type="component" value="Unassembled WGS sequence"/>
</dbReference>
<dbReference type="Pfam" id="PF22751">
    <property type="entry name" value="DUF488-N3a"/>
    <property type="match status" value="1"/>
</dbReference>